<accession>Q0TVI4</accession>
<dbReference type="Proteomes" id="UP000001055">
    <property type="component" value="Unassembled WGS sequence"/>
</dbReference>
<dbReference type="HOGENOM" id="CLU_2740882_0_0_1"/>
<name>Q0TVI4_PHANO</name>
<organism evidence="2 3">
    <name type="scientific">Phaeosphaeria nodorum (strain SN15 / ATCC MYA-4574 / FGSC 10173)</name>
    <name type="common">Glume blotch fungus</name>
    <name type="synonym">Parastagonospora nodorum</name>
    <dbReference type="NCBI Taxonomy" id="321614"/>
    <lineage>
        <taxon>Eukaryota</taxon>
        <taxon>Fungi</taxon>
        <taxon>Dikarya</taxon>
        <taxon>Ascomycota</taxon>
        <taxon>Pezizomycotina</taxon>
        <taxon>Dothideomycetes</taxon>
        <taxon>Pleosporomycetidae</taxon>
        <taxon>Pleosporales</taxon>
        <taxon>Pleosporineae</taxon>
        <taxon>Phaeosphaeriaceae</taxon>
        <taxon>Parastagonospora</taxon>
    </lineage>
</organism>
<dbReference type="GeneID" id="5983526"/>
<reference evidence="3" key="1">
    <citation type="journal article" date="2007" name="Plant Cell">
        <title>Dothideomycete-plant interactions illuminated by genome sequencing and EST analysis of the wheat pathogen Stagonospora nodorum.</title>
        <authorList>
            <person name="Hane J.K."/>
            <person name="Lowe R.G."/>
            <person name="Solomon P.S."/>
            <person name="Tan K.C."/>
            <person name="Schoch C.L."/>
            <person name="Spatafora J.W."/>
            <person name="Crous P.W."/>
            <person name="Kodira C."/>
            <person name="Birren B.W."/>
            <person name="Galagan J.E."/>
            <person name="Torriani S.F."/>
            <person name="McDonald B.A."/>
            <person name="Oliver R.P."/>
        </authorList>
    </citation>
    <scope>NUCLEOTIDE SEQUENCE [LARGE SCALE GENOMIC DNA]</scope>
    <source>
        <strain evidence="3">SN15 / ATCC MYA-4574 / FGSC 10173</strain>
    </source>
</reference>
<proteinExistence type="predicted"/>
<protein>
    <submittedName>
        <fullName evidence="2">Uncharacterized protein</fullName>
    </submittedName>
</protein>
<evidence type="ECO:0000256" key="1">
    <source>
        <dbReference type="SAM" id="MobiDB-lite"/>
    </source>
</evidence>
<dbReference type="InParanoid" id="Q0TVI4"/>
<gene>
    <name evidence="2" type="ORF">SNOG_16480</name>
</gene>
<dbReference type="RefSeq" id="XP_001806594.1">
    <property type="nucleotide sequence ID" value="XM_001806542.1"/>
</dbReference>
<dbReference type="EMBL" id="CH445372">
    <property type="protein sequence ID" value="EAT76178.1"/>
    <property type="molecule type" value="Genomic_DNA"/>
</dbReference>
<evidence type="ECO:0000313" key="2">
    <source>
        <dbReference type="EMBL" id="EAT76178.1"/>
    </source>
</evidence>
<evidence type="ECO:0000313" key="3">
    <source>
        <dbReference type="Proteomes" id="UP000001055"/>
    </source>
</evidence>
<dbReference type="KEGG" id="pno:SNOG_16480"/>
<sequence>MCPSRFTPPKGLSSTLKAGGPYAGQRKRERGTAWGPCERLIDCETRSIVALASPQDETTAKTFHKCLGIDV</sequence>
<feature type="region of interest" description="Disordered" evidence="1">
    <location>
        <begin position="1"/>
        <end position="31"/>
    </location>
</feature>
<dbReference type="AlphaFoldDB" id="Q0TVI4"/>